<organism evidence="1 2">
    <name type="scientific">Paragonimus westermani</name>
    <dbReference type="NCBI Taxonomy" id="34504"/>
    <lineage>
        <taxon>Eukaryota</taxon>
        <taxon>Metazoa</taxon>
        <taxon>Spiralia</taxon>
        <taxon>Lophotrochozoa</taxon>
        <taxon>Platyhelminthes</taxon>
        <taxon>Trematoda</taxon>
        <taxon>Digenea</taxon>
        <taxon>Plagiorchiida</taxon>
        <taxon>Troglotremata</taxon>
        <taxon>Troglotrematidae</taxon>
        <taxon>Paragonimus</taxon>
    </lineage>
</organism>
<feature type="non-terminal residue" evidence="1">
    <location>
        <position position="168"/>
    </location>
</feature>
<comment type="caution">
    <text evidence="1">The sequence shown here is derived from an EMBL/GenBank/DDBJ whole genome shotgun (WGS) entry which is preliminary data.</text>
</comment>
<dbReference type="AlphaFoldDB" id="A0A5J4NI33"/>
<proteinExistence type="predicted"/>
<sequence>MLSLIPEAQTHICSDTAYKHCWHIYSSNLAISVASTTYTSVTHGHCLVTVDYHGNRYSSVKLSLLPNLCSDVLLGHDFLKQHQHILISFGGSKPAFFLYSLTAAYVEPPTLFGNLSPLCKLIATKSRRLSSPDQKFVESEVRRLLAEGIIELSCSSWRAQVLATSNVN</sequence>
<evidence type="ECO:0000313" key="1">
    <source>
        <dbReference type="EMBL" id="KAA3674998.1"/>
    </source>
</evidence>
<protein>
    <submittedName>
        <fullName evidence="1">Uncharacterized protein</fullName>
    </submittedName>
</protein>
<reference evidence="1 2" key="1">
    <citation type="journal article" date="2019" name="Gigascience">
        <title>Whole-genome sequence of the oriental lung fluke Paragonimus westermani.</title>
        <authorList>
            <person name="Oey H."/>
            <person name="Zakrzewski M."/>
            <person name="Narain K."/>
            <person name="Devi K.R."/>
            <person name="Agatsuma T."/>
            <person name="Nawaratna S."/>
            <person name="Gobert G.N."/>
            <person name="Jones M.K."/>
            <person name="Ragan M.A."/>
            <person name="McManus D.P."/>
            <person name="Krause L."/>
        </authorList>
    </citation>
    <scope>NUCLEOTIDE SEQUENCE [LARGE SCALE GENOMIC DNA]</scope>
    <source>
        <strain evidence="1 2">IND2009</strain>
    </source>
</reference>
<name>A0A5J4NI33_9TREM</name>
<dbReference type="Proteomes" id="UP000324629">
    <property type="component" value="Unassembled WGS sequence"/>
</dbReference>
<accession>A0A5J4NI33</accession>
<keyword evidence="2" id="KW-1185">Reference proteome</keyword>
<gene>
    <name evidence="1" type="ORF">DEA37_0001168</name>
</gene>
<evidence type="ECO:0000313" key="2">
    <source>
        <dbReference type="Proteomes" id="UP000324629"/>
    </source>
</evidence>
<dbReference type="EMBL" id="QNGE01002786">
    <property type="protein sequence ID" value="KAA3674998.1"/>
    <property type="molecule type" value="Genomic_DNA"/>
</dbReference>
<dbReference type="Gene3D" id="3.10.10.10">
    <property type="entry name" value="HIV Type 1 Reverse Transcriptase, subunit A, domain 1"/>
    <property type="match status" value="1"/>
</dbReference>